<evidence type="ECO:0000313" key="2">
    <source>
        <dbReference type="Proteomes" id="UP000092713"/>
    </source>
</evidence>
<dbReference type="Pfam" id="PF08809">
    <property type="entry name" value="DUF1799"/>
    <property type="match status" value="1"/>
</dbReference>
<organism evidence="1 2">
    <name type="scientific">Janthinobacterium psychrotolerans</name>
    <dbReference type="NCBI Taxonomy" id="1747903"/>
    <lineage>
        <taxon>Bacteria</taxon>
        <taxon>Pseudomonadati</taxon>
        <taxon>Pseudomonadota</taxon>
        <taxon>Betaproteobacteria</taxon>
        <taxon>Burkholderiales</taxon>
        <taxon>Oxalobacteraceae</taxon>
        <taxon>Janthinobacterium</taxon>
    </lineage>
</organism>
<dbReference type="InterPro" id="IPR014915">
    <property type="entry name" value="Phage_TLS_TfmB"/>
</dbReference>
<protein>
    <submittedName>
        <fullName evidence="1">Uncharacterized protein</fullName>
    </submittedName>
</protein>
<reference evidence="1 2" key="1">
    <citation type="submission" date="2016-04" db="EMBL/GenBank/DDBJ databases">
        <title>Draft genome sequence of Janthinobacterium psychrotolerans sp. nov., isolated from freshwater sediments in Denmark.</title>
        <authorList>
            <person name="Gong X."/>
            <person name="Skrivergaard S."/>
            <person name="Korsgaard B.S."/>
            <person name="Schreiber L."/>
            <person name="Marshall I.P."/>
            <person name="Finster K."/>
            <person name="Schramm A."/>
        </authorList>
    </citation>
    <scope>NUCLEOTIDE SEQUENCE [LARGE SCALE GENOMIC DNA]</scope>
    <source>
        <strain evidence="1 2">S3-2</strain>
    </source>
</reference>
<comment type="caution">
    <text evidence="1">The sequence shown here is derived from an EMBL/GenBank/DDBJ whole genome shotgun (WGS) entry which is preliminary data.</text>
</comment>
<accession>A0A1A7BZ24</accession>
<evidence type="ECO:0000313" key="1">
    <source>
        <dbReference type="EMBL" id="OBV37725.1"/>
    </source>
</evidence>
<dbReference type="STRING" id="1747903.ASR47_1003389"/>
<proteinExistence type="predicted"/>
<dbReference type="EMBL" id="LOCQ01000060">
    <property type="protein sequence ID" value="OBV37725.1"/>
    <property type="molecule type" value="Genomic_DNA"/>
</dbReference>
<dbReference type="AlphaFoldDB" id="A0A1A7BZ24"/>
<dbReference type="OrthoDB" id="6169380at2"/>
<gene>
    <name evidence="1" type="ORF">ASR47_1003389</name>
</gene>
<sequence>MFNFWMHVQTQWQVGSENQRVGLNYAGVEVCLRRRVKKPLRDEYFVMAQAMEQAALAAMHKK</sequence>
<name>A0A1A7BZ24_9BURK</name>
<keyword evidence="2" id="KW-1185">Reference proteome</keyword>
<dbReference type="Proteomes" id="UP000092713">
    <property type="component" value="Unassembled WGS sequence"/>
</dbReference>